<organism evidence="2 3">
    <name type="scientific">Trichoderma harzianum CBS 226.95</name>
    <dbReference type="NCBI Taxonomy" id="983964"/>
    <lineage>
        <taxon>Eukaryota</taxon>
        <taxon>Fungi</taxon>
        <taxon>Dikarya</taxon>
        <taxon>Ascomycota</taxon>
        <taxon>Pezizomycotina</taxon>
        <taxon>Sordariomycetes</taxon>
        <taxon>Hypocreomycetidae</taxon>
        <taxon>Hypocreales</taxon>
        <taxon>Hypocreaceae</taxon>
        <taxon>Trichoderma</taxon>
    </lineage>
</organism>
<sequence>MFVIDVSRMCFLARVLGTTMTNDAQEAARKKKAKKLHEPQIPKPTKQGERMNRLSTMSPAAEDKSRSASRAANELGRFAHGVRGIISLMGTLERRGWRMEKPGSGKGGQTKAWKDKVSTSMEQSVGANRHRTGGSPAGVCAYGALMGHCHGGWRGRYS</sequence>
<gene>
    <name evidence="2" type="ORF">M431DRAFT_473832</name>
</gene>
<dbReference type="EMBL" id="KZ679683">
    <property type="protein sequence ID" value="PTB52887.1"/>
    <property type="molecule type" value="Genomic_DNA"/>
</dbReference>
<dbReference type="Proteomes" id="UP000241690">
    <property type="component" value="Unassembled WGS sequence"/>
</dbReference>
<protein>
    <submittedName>
        <fullName evidence="2">Uncharacterized protein</fullName>
    </submittedName>
</protein>
<proteinExistence type="predicted"/>
<dbReference type="RefSeq" id="XP_024772564.1">
    <property type="nucleotide sequence ID" value="XM_024915453.1"/>
</dbReference>
<accession>A0A2T4A757</accession>
<dbReference type="GeneID" id="36624022"/>
<evidence type="ECO:0000313" key="2">
    <source>
        <dbReference type="EMBL" id="PTB52887.1"/>
    </source>
</evidence>
<name>A0A2T4A757_TRIHA</name>
<reference evidence="2 3" key="1">
    <citation type="submission" date="2016-07" db="EMBL/GenBank/DDBJ databases">
        <title>Multiple horizontal gene transfer events from other fungi enriched the ability of initially mycotrophic Trichoderma (Ascomycota) to feed on dead plant biomass.</title>
        <authorList>
            <consortium name="DOE Joint Genome Institute"/>
            <person name="Aerts A."/>
            <person name="Atanasova L."/>
            <person name="Chenthamara K."/>
            <person name="Zhang J."/>
            <person name="Grujic M."/>
            <person name="Henrissat B."/>
            <person name="Kuo A."/>
            <person name="Salamov A."/>
            <person name="Lipzen A."/>
            <person name="Labutti K."/>
            <person name="Barry K."/>
            <person name="Miao Y."/>
            <person name="Rahimi M.J."/>
            <person name="Shen Q."/>
            <person name="Grigoriev I.V."/>
            <person name="Kubicek C.P."/>
            <person name="Druzhinina I.S."/>
        </authorList>
    </citation>
    <scope>NUCLEOTIDE SEQUENCE [LARGE SCALE GENOMIC DNA]</scope>
    <source>
        <strain evidence="2 3">CBS 226.95</strain>
    </source>
</reference>
<feature type="region of interest" description="Disordered" evidence="1">
    <location>
        <begin position="26"/>
        <end position="70"/>
    </location>
</feature>
<feature type="compositionally biased region" description="Basic and acidic residues" evidence="1">
    <location>
        <begin position="36"/>
        <end position="52"/>
    </location>
</feature>
<dbReference type="AlphaFoldDB" id="A0A2T4A757"/>
<keyword evidence="3" id="KW-1185">Reference proteome</keyword>
<evidence type="ECO:0000313" key="3">
    <source>
        <dbReference type="Proteomes" id="UP000241690"/>
    </source>
</evidence>
<evidence type="ECO:0000256" key="1">
    <source>
        <dbReference type="SAM" id="MobiDB-lite"/>
    </source>
</evidence>